<name>A0A848EAC8_9PROT</name>
<dbReference type="AlphaFoldDB" id="A0A848EAC8"/>
<comment type="caution">
    <text evidence="2">The sequence shown here is derived from an EMBL/GenBank/DDBJ whole genome shotgun (WGS) entry which is preliminary data.</text>
</comment>
<gene>
    <name evidence="2" type="ORF">GWK16_04215</name>
</gene>
<keyword evidence="3" id="KW-1185">Reference proteome</keyword>
<evidence type="ECO:0000313" key="2">
    <source>
        <dbReference type="EMBL" id="NMJ40433.1"/>
    </source>
</evidence>
<dbReference type="RefSeq" id="WP_170052676.1">
    <property type="nucleotide sequence ID" value="NZ_JABBKX010000001.1"/>
</dbReference>
<evidence type="ECO:0000256" key="1">
    <source>
        <dbReference type="SAM" id="Phobius"/>
    </source>
</evidence>
<keyword evidence="1" id="KW-0472">Membrane</keyword>
<keyword evidence="1" id="KW-0812">Transmembrane</keyword>
<feature type="transmembrane region" description="Helical" evidence="1">
    <location>
        <begin position="23"/>
        <end position="43"/>
    </location>
</feature>
<sequence length="384" mass="40423">MAADEEDNGRVARMRRIWVRSTIIATAGAFLGGVAVIGAQYFLLAISTGYPPFVQSIRCQALGDPHALPEAEAPAIAMFGAGAMASGLPEDGGPLLLPSVVAGATISCTVEAPGADYAAWTMGGPRPDYRAGPLDSDASCQGRETFTSQGAQGLRVSACQNYVLAVPGLHLLSVKVMSRGAPAVDRGQIAVLVRAPPPPPPAAQRIQATVVTMPHTAALERRQTISQTLSERGLLPTDRSYARVVYRLAPGERFLDARFEPRNAAHASAVRVGLDADGMTVRARFALRSGPIIDRYNGWLNGDAVVRVEVSQPGDAIELPEAVLPVPGSVLLRLPVGVAVTQVRLRRPDTGAQAEAPLGGTMLLGHARIEVRMSEDGLQLVASR</sequence>
<organism evidence="2 3">
    <name type="scientific">Neoroseomonas marina</name>
    <dbReference type="NCBI Taxonomy" id="1232220"/>
    <lineage>
        <taxon>Bacteria</taxon>
        <taxon>Pseudomonadati</taxon>
        <taxon>Pseudomonadota</taxon>
        <taxon>Alphaproteobacteria</taxon>
        <taxon>Acetobacterales</taxon>
        <taxon>Acetobacteraceae</taxon>
        <taxon>Neoroseomonas</taxon>
    </lineage>
</organism>
<protein>
    <submittedName>
        <fullName evidence="2">Uncharacterized protein</fullName>
    </submittedName>
</protein>
<proteinExistence type="predicted"/>
<accession>A0A848EAC8</accession>
<evidence type="ECO:0000313" key="3">
    <source>
        <dbReference type="Proteomes" id="UP000548582"/>
    </source>
</evidence>
<keyword evidence="1" id="KW-1133">Transmembrane helix</keyword>
<dbReference type="Proteomes" id="UP000548582">
    <property type="component" value="Unassembled WGS sequence"/>
</dbReference>
<reference evidence="2 3" key="1">
    <citation type="submission" date="2020-03" db="EMBL/GenBank/DDBJ databases">
        <authorList>
            <person name="Sun Q."/>
        </authorList>
    </citation>
    <scope>NUCLEOTIDE SEQUENCE [LARGE SCALE GENOMIC DNA]</scope>
    <source>
        <strain evidence="2 3">JC162</strain>
    </source>
</reference>
<dbReference type="EMBL" id="JABBKX010000001">
    <property type="protein sequence ID" value="NMJ40433.1"/>
    <property type="molecule type" value="Genomic_DNA"/>
</dbReference>